<dbReference type="OrthoDB" id="10250935at2759"/>
<dbReference type="InterPro" id="IPR040393">
    <property type="entry name" value="TREX1/2"/>
</dbReference>
<comment type="cofactor">
    <cofactor evidence="1">
        <name>Mg(2+)</name>
        <dbReference type="ChEBI" id="CHEBI:18420"/>
    </cofactor>
</comment>
<dbReference type="GO" id="GO:0006308">
    <property type="term" value="P:DNA catabolic process"/>
    <property type="evidence" value="ECO:0007669"/>
    <property type="project" value="TreeGrafter"/>
</dbReference>
<keyword evidence="5" id="KW-0269">Exonuclease</keyword>
<feature type="compositionally biased region" description="Basic residues" evidence="7">
    <location>
        <begin position="35"/>
        <end position="46"/>
    </location>
</feature>
<organism evidence="8 9">
    <name type="scientific">Gonium pectorale</name>
    <name type="common">Green alga</name>
    <dbReference type="NCBI Taxonomy" id="33097"/>
    <lineage>
        <taxon>Eukaryota</taxon>
        <taxon>Viridiplantae</taxon>
        <taxon>Chlorophyta</taxon>
        <taxon>core chlorophytes</taxon>
        <taxon>Chlorophyceae</taxon>
        <taxon>CS clade</taxon>
        <taxon>Chlamydomonadales</taxon>
        <taxon>Volvocaceae</taxon>
        <taxon>Gonium</taxon>
    </lineage>
</organism>
<evidence type="ECO:0000313" key="8">
    <source>
        <dbReference type="EMBL" id="KXZ45561.1"/>
    </source>
</evidence>
<dbReference type="EMBL" id="LSYV01000054">
    <property type="protein sequence ID" value="KXZ45561.1"/>
    <property type="molecule type" value="Genomic_DNA"/>
</dbReference>
<evidence type="ECO:0000256" key="4">
    <source>
        <dbReference type="ARBA" id="ARBA00022801"/>
    </source>
</evidence>
<feature type="region of interest" description="Disordered" evidence="7">
    <location>
        <begin position="1"/>
        <end position="57"/>
    </location>
</feature>
<gene>
    <name evidence="8" type="ORF">GPECTOR_53g147</name>
</gene>
<dbReference type="Proteomes" id="UP000075714">
    <property type="component" value="Unassembled WGS sequence"/>
</dbReference>
<comment type="caution">
    <text evidence="8">The sequence shown here is derived from an EMBL/GenBank/DDBJ whole genome shotgun (WGS) entry which is preliminary data.</text>
</comment>
<dbReference type="SUPFAM" id="SSF53098">
    <property type="entry name" value="Ribonuclease H-like"/>
    <property type="match status" value="2"/>
</dbReference>
<evidence type="ECO:0000256" key="1">
    <source>
        <dbReference type="ARBA" id="ARBA00001946"/>
    </source>
</evidence>
<dbReference type="PANTHER" id="PTHR13058:SF19">
    <property type="entry name" value="LD40940P"/>
    <property type="match status" value="1"/>
</dbReference>
<evidence type="ECO:0000256" key="6">
    <source>
        <dbReference type="ARBA" id="ARBA00022842"/>
    </source>
</evidence>
<reference evidence="9" key="1">
    <citation type="journal article" date="2016" name="Nat. Commun.">
        <title>The Gonium pectorale genome demonstrates co-option of cell cycle regulation during the evolution of multicellularity.</title>
        <authorList>
            <person name="Hanschen E.R."/>
            <person name="Marriage T.N."/>
            <person name="Ferris P.J."/>
            <person name="Hamaji T."/>
            <person name="Toyoda A."/>
            <person name="Fujiyama A."/>
            <person name="Neme R."/>
            <person name="Noguchi H."/>
            <person name="Minakuchi Y."/>
            <person name="Suzuki M."/>
            <person name="Kawai-Toyooka H."/>
            <person name="Smith D.R."/>
            <person name="Sparks H."/>
            <person name="Anderson J."/>
            <person name="Bakaric R."/>
            <person name="Luria V."/>
            <person name="Karger A."/>
            <person name="Kirschner M.W."/>
            <person name="Durand P.M."/>
            <person name="Michod R.E."/>
            <person name="Nozaki H."/>
            <person name="Olson B.J."/>
        </authorList>
    </citation>
    <scope>NUCLEOTIDE SEQUENCE [LARGE SCALE GENOMIC DNA]</scope>
    <source>
        <strain evidence="9">NIES-2863</strain>
    </source>
</reference>
<dbReference type="PANTHER" id="PTHR13058">
    <property type="entry name" value="THREE PRIME REPAIR EXONUCLEASE 1, 2"/>
    <property type="match status" value="1"/>
</dbReference>
<protein>
    <recommendedName>
        <fullName evidence="10">Exonuclease domain-containing protein</fullName>
    </recommendedName>
</protein>
<keyword evidence="4" id="KW-0378">Hydrolase</keyword>
<name>A0A150G6V8_GONPE</name>
<feature type="region of interest" description="Disordered" evidence="7">
    <location>
        <begin position="567"/>
        <end position="588"/>
    </location>
</feature>
<evidence type="ECO:0000313" key="9">
    <source>
        <dbReference type="Proteomes" id="UP000075714"/>
    </source>
</evidence>
<dbReference type="InterPro" id="IPR012337">
    <property type="entry name" value="RNaseH-like_sf"/>
</dbReference>
<feature type="region of interest" description="Disordered" evidence="7">
    <location>
        <begin position="294"/>
        <end position="313"/>
    </location>
</feature>
<dbReference type="GO" id="GO:0008296">
    <property type="term" value="F:3'-5'-DNA exonuclease activity"/>
    <property type="evidence" value="ECO:0007669"/>
    <property type="project" value="TreeGrafter"/>
</dbReference>
<keyword evidence="3" id="KW-0479">Metal-binding</keyword>
<proteinExistence type="predicted"/>
<evidence type="ECO:0000256" key="3">
    <source>
        <dbReference type="ARBA" id="ARBA00022723"/>
    </source>
</evidence>
<dbReference type="GO" id="GO:0046872">
    <property type="term" value="F:metal ion binding"/>
    <property type="evidence" value="ECO:0007669"/>
    <property type="project" value="UniProtKB-KW"/>
</dbReference>
<evidence type="ECO:0000256" key="2">
    <source>
        <dbReference type="ARBA" id="ARBA00022722"/>
    </source>
</evidence>
<dbReference type="Gene3D" id="3.30.420.10">
    <property type="entry name" value="Ribonuclease H-like superfamily/Ribonuclease H"/>
    <property type="match status" value="1"/>
</dbReference>
<evidence type="ECO:0000256" key="5">
    <source>
        <dbReference type="ARBA" id="ARBA00022839"/>
    </source>
</evidence>
<keyword evidence="2" id="KW-0540">Nuclease</keyword>
<sequence>MAGSAAAAQPMVLTSDTLVEEAPTTGAPPPPGAKVRGRSTRAKAKPARSGYTPDGSLLWTERTPEERVEAGSSWIRWEELPPSAASTQTGGARRIFHLFSVDVETVDFMRGPKHFPKPDQVRLIEVAAVDVGAIGSADDTAWPVTRASGNGGGAATCSGSGRVFSTLINCGKPYKDHKTEEHNGITWAESSAPGVPGTADALQQFFGFIQERCAATAAAFAPMAPAATTAASDEACPVEVVPVLMAHNGAGFDFPVMRSECGRVGVEWPQDWWYLDTLVMSKVLWAKADQPRLPTEGASLGEGEEAAEDLEEGELDVGAAEADRAGELAGKASLSMDALKHWARVASQGQAHSLRHLELLVGLKGKGKTAAAGPMHRLGLISLAARADGLARHMEAALAHHPQPRAPAILTPAQLLEQASSGGLFLLKSGGRPGGDFWMYTVVQGSQNEPFVVLLRGVKLRFMTSPSYAYKVDNKPQWDMTLQPGASAKDAKDAREGAPGADDVSILVRVMDTLAKHLQVTVQLHAQLTRGPARGQMSWELLTTLAAYDKKTATYKQLNVPPLKSYTPEPAAAATSTTGGAGSDGFPDASLERIKQDNLASVTALLPDVASGDLLDVLVWPQFLWVNKTSCGARLTALHIVRRPGRGA</sequence>
<dbReference type="AlphaFoldDB" id="A0A150G6V8"/>
<feature type="compositionally biased region" description="Acidic residues" evidence="7">
    <location>
        <begin position="302"/>
        <end position="313"/>
    </location>
</feature>
<keyword evidence="6" id="KW-0460">Magnesium</keyword>
<keyword evidence="9" id="KW-1185">Reference proteome</keyword>
<dbReference type="GO" id="GO:0005737">
    <property type="term" value="C:cytoplasm"/>
    <property type="evidence" value="ECO:0007669"/>
    <property type="project" value="TreeGrafter"/>
</dbReference>
<accession>A0A150G6V8</accession>
<evidence type="ECO:0008006" key="10">
    <source>
        <dbReference type="Google" id="ProtNLM"/>
    </source>
</evidence>
<dbReference type="InterPro" id="IPR036397">
    <property type="entry name" value="RNaseH_sf"/>
</dbReference>
<dbReference type="GO" id="GO:0003676">
    <property type="term" value="F:nucleic acid binding"/>
    <property type="evidence" value="ECO:0007669"/>
    <property type="project" value="InterPro"/>
</dbReference>
<evidence type="ECO:0000256" key="7">
    <source>
        <dbReference type="SAM" id="MobiDB-lite"/>
    </source>
</evidence>